<name>A0ABY6C790_9HYPH</name>
<dbReference type="EMBL" id="CP104964">
    <property type="protein sequence ID" value="UXN68118.1"/>
    <property type="molecule type" value="Genomic_DNA"/>
</dbReference>
<reference evidence="1 2" key="1">
    <citation type="submission" date="2022-09" db="EMBL/GenBank/DDBJ databases">
        <title>Interaction between co-microsymbionts with complementary sets of symbiotic genes in legume-rhizobium systems.</title>
        <authorList>
            <person name="Safronova V."/>
            <person name="Sazanova A."/>
            <person name="Afonin A."/>
            <person name="Chirak E."/>
        </authorList>
    </citation>
    <scope>NUCLEOTIDE SEQUENCE [LARGE SCALE GENOMIC DNA]</scope>
    <source>
        <strain evidence="1 2">A18/4-1</strain>
        <plasmid evidence="1 2">p_unnamed1</plasmid>
    </source>
</reference>
<dbReference type="Proteomes" id="UP001061862">
    <property type="component" value="Plasmid p_unnamed1"/>
</dbReference>
<keyword evidence="2" id="KW-1185">Reference proteome</keyword>
<gene>
    <name evidence="1" type="ORF">N8A98_00975</name>
</gene>
<sequence>MAKPNAESTFRAKAPGIMPQLIPDFPITPDDAAAILGNLGHESAGLTTLQEIKPTVAGNSLGTDIRVIREIVERSAAPPR</sequence>
<evidence type="ECO:0000313" key="2">
    <source>
        <dbReference type="Proteomes" id="UP001061862"/>
    </source>
</evidence>
<evidence type="ECO:0000313" key="1">
    <source>
        <dbReference type="EMBL" id="UXN68118.1"/>
    </source>
</evidence>
<keyword evidence="1" id="KW-0614">Plasmid</keyword>
<protein>
    <submittedName>
        <fullName evidence="1">Uncharacterized protein</fullName>
    </submittedName>
</protein>
<proteinExistence type="predicted"/>
<accession>A0ABY6C790</accession>
<organism evidence="1 2">
    <name type="scientific">Devosia neptuniae</name>
    <dbReference type="NCBI Taxonomy" id="191302"/>
    <lineage>
        <taxon>Bacteria</taxon>
        <taxon>Pseudomonadati</taxon>
        <taxon>Pseudomonadota</taxon>
        <taxon>Alphaproteobacteria</taxon>
        <taxon>Hyphomicrobiales</taxon>
        <taxon>Devosiaceae</taxon>
        <taxon>Devosia</taxon>
    </lineage>
</organism>
<geneLocation type="plasmid" evidence="1 2">
    <name>p_unnamed1</name>
</geneLocation>
<dbReference type="RefSeq" id="WP_262165767.1">
    <property type="nucleotide sequence ID" value="NZ_CP104964.1"/>
</dbReference>